<feature type="compositionally biased region" description="Low complexity" evidence="6">
    <location>
        <begin position="220"/>
        <end position="231"/>
    </location>
</feature>
<evidence type="ECO:0000256" key="2">
    <source>
        <dbReference type="ARBA" id="ARBA00022729"/>
    </source>
</evidence>
<dbReference type="GO" id="GO:0016491">
    <property type="term" value="F:oxidoreductase activity"/>
    <property type="evidence" value="ECO:0007669"/>
    <property type="project" value="UniProtKB-KW"/>
</dbReference>
<keyword evidence="10" id="KW-1185">Reference proteome</keyword>
<evidence type="ECO:0000313" key="9">
    <source>
        <dbReference type="EMBL" id="KCZ55567.1"/>
    </source>
</evidence>
<dbReference type="eggNOG" id="COG1651">
    <property type="taxonomic scope" value="Bacteria"/>
</dbReference>
<feature type="chain" id="PRO_5001614542" description="Thioredoxin-like fold domain-containing protein" evidence="7">
    <location>
        <begin position="22"/>
        <end position="242"/>
    </location>
</feature>
<sequence length="242" mass="26115">MIMNFFSRRTAIVAMSALALAACGNDAKGSTPATNTADKTANAELGHLKGSPDAPVTLIEYASPTCPACKYWHDQILPVVEEEYISTGKVKLIYREYPLHQPDVPAYLVAMCAGEDKYFDVLDELFEYQSGIVNAAQNGVLKAALQTIGKRHGIETEEQFDACMNDTSLRTQMADIYATAEKYNVTGTPTFVIDGNVQQFERMNSADRVKASLNEALAAKGVDAPAAADPAESGDTDTTDSE</sequence>
<dbReference type="Proteomes" id="UP000027037">
    <property type="component" value="Unassembled WGS sequence"/>
</dbReference>
<feature type="region of interest" description="Disordered" evidence="6">
    <location>
        <begin position="220"/>
        <end position="242"/>
    </location>
</feature>
<evidence type="ECO:0000256" key="6">
    <source>
        <dbReference type="SAM" id="MobiDB-lite"/>
    </source>
</evidence>
<protein>
    <recommendedName>
        <fullName evidence="8">Thioredoxin-like fold domain-containing protein</fullName>
    </recommendedName>
</protein>
<feature type="compositionally biased region" description="Acidic residues" evidence="6">
    <location>
        <begin position="232"/>
        <end position="242"/>
    </location>
</feature>
<name>A0A062UB90_9PROT</name>
<dbReference type="Pfam" id="PF13462">
    <property type="entry name" value="Thioredoxin_4"/>
    <property type="match status" value="1"/>
</dbReference>
<feature type="domain" description="Thioredoxin-like fold" evidence="8">
    <location>
        <begin position="46"/>
        <end position="211"/>
    </location>
</feature>
<comment type="caution">
    <text evidence="9">The sequence shown here is derived from an EMBL/GenBank/DDBJ whole genome shotgun (WGS) entry which is preliminary data.</text>
</comment>
<dbReference type="InterPro" id="IPR012336">
    <property type="entry name" value="Thioredoxin-like_fold"/>
</dbReference>
<organism evidence="9 10">
    <name type="scientific">Hyphomonas beringensis</name>
    <dbReference type="NCBI Taxonomy" id="1280946"/>
    <lineage>
        <taxon>Bacteria</taxon>
        <taxon>Pseudomonadati</taxon>
        <taxon>Pseudomonadota</taxon>
        <taxon>Alphaproteobacteria</taxon>
        <taxon>Hyphomonadales</taxon>
        <taxon>Hyphomonadaceae</taxon>
        <taxon>Hyphomonas</taxon>
    </lineage>
</organism>
<evidence type="ECO:0000256" key="1">
    <source>
        <dbReference type="ARBA" id="ARBA00005791"/>
    </source>
</evidence>
<gene>
    <name evidence="9" type="ORF">HY29_11670</name>
</gene>
<keyword evidence="5" id="KW-0676">Redox-active center</keyword>
<keyword evidence="4" id="KW-1015">Disulfide bond</keyword>
<evidence type="ECO:0000256" key="4">
    <source>
        <dbReference type="ARBA" id="ARBA00023157"/>
    </source>
</evidence>
<dbReference type="PATRIC" id="fig|1280946.3.peg.1127"/>
<comment type="similarity">
    <text evidence="1">Belongs to the thioredoxin family. DsbA subfamily.</text>
</comment>
<dbReference type="PANTHER" id="PTHR13887:SF14">
    <property type="entry name" value="DISULFIDE BOND FORMATION PROTEIN D"/>
    <property type="match status" value="1"/>
</dbReference>
<evidence type="ECO:0000256" key="7">
    <source>
        <dbReference type="SAM" id="SignalP"/>
    </source>
</evidence>
<reference evidence="9 10" key="1">
    <citation type="journal article" date="2014" name="Antonie Van Leeuwenhoek">
        <title>Hyphomonas beringensis sp. nov. and Hyphomonas chukchiensis sp. nov., isolated from surface seawater of the Bering Sea and Chukchi Sea.</title>
        <authorList>
            <person name="Li C."/>
            <person name="Lai Q."/>
            <person name="Li G."/>
            <person name="Dong C."/>
            <person name="Wang J."/>
            <person name="Liao Y."/>
            <person name="Shao Z."/>
        </authorList>
    </citation>
    <scope>NUCLEOTIDE SEQUENCE [LARGE SCALE GENOMIC DNA]</scope>
    <source>
        <strain evidence="9 10">25B14_1</strain>
    </source>
</reference>
<evidence type="ECO:0000256" key="5">
    <source>
        <dbReference type="ARBA" id="ARBA00023284"/>
    </source>
</evidence>
<dbReference type="PANTHER" id="PTHR13887">
    <property type="entry name" value="GLUTATHIONE S-TRANSFERASE KAPPA"/>
    <property type="match status" value="1"/>
</dbReference>
<dbReference type="EMBL" id="AWFF01000029">
    <property type="protein sequence ID" value="KCZ55567.1"/>
    <property type="molecule type" value="Genomic_DNA"/>
</dbReference>
<dbReference type="STRING" id="1280946.HY29_11670"/>
<accession>A0A062UB90</accession>
<dbReference type="InterPro" id="IPR036249">
    <property type="entry name" value="Thioredoxin-like_sf"/>
</dbReference>
<keyword evidence="3" id="KW-0560">Oxidoreductase</keyword>
<evidence type="ECO:0000313" key="10">
    <source>
        <dbReference type="Proteomes" id="UP000027037"/>
    </source>
</evidence>
<evidence type="ECO:0000256" key="3">
    <source>
        <dbReference type="ARBA" id="ARBA00023002"/>
    </source>
</evidence>
<dbReference type="AlphaFoldDB" id="A0A062UB90"/>
<proteinExistence type="inferred from homology"/>
<evidence type="ECO:0000259" key="8">
    <source>
        <dbReference type="Pfam" id="PF13462"/>
    </source>
</evidence>
<dbReference type="Gene3D" id="3.40.30.10">
    <property type="entry name" value="Glutaredoxin"/>
    <property type="match status" value="1"/>
</dbReference>
<keyword evidence="2 7" id="KW-0732">Signal</keyword>
<feature type="signal peptide" evidence="7">
    <location>
        <begin position="1"/>
        <end position="21"/>
    </location>
</feature>
<dbReference type="SUPFAM" id="SSF52833">
    <property type="entry name" value="Thioredoxin-like"/>
    <property type="match status" value="1"/>
</dbReference>